<accession>A0A2C9CWL9</accession>
<feature type="domain" description="Endonuclease/exonuclease/phosphatase" evidence="1">
    <location>
        <begin position="77"/>
        <end position="278"/>
    </location>
</feature>
<keyword evidence="2" id="KW-0540">Nuclease</keyword>
<dbReference type="EMBL" id="OCTN01000017">
    <property type="protein sequence ID" value="SOH95694.1"/>
    <property type="molecule type" value="Genomic_DNA"/>
</dbReference>
<dbReference type="InterPro" id="IPR036691">
    <property type="entry name" value="Endo/exonu/phosph_ase_sf"/>
</dbReference>
<evidence type="ECO:0000313" key="3">
    <source>
        <dbReference type="Proteomes" id="UP000220034"/>
    </source>
</evidence>
<reference evidence="3" key="1">
    <citation type="submission" date="2017-09" db="EMBL/GenBank/DDBJ databases">
        <authorList>
            <person name="Varghese N."/>
            <person name="Submissions S."/>
        </authorList>
    </citation>
    <scope>NUCLEOTIDE SEQUENCE [LARGE SCALE GENOMIC DNA]</scope>
    <source>
        <strain evidence="3">C7</strain>
    </source>
</reference>
<name>A0A2C9CWL9_9RHOB</name>
<dbReference type="PANTHER" id="PTHR14859:SF1">
    <property type="entry name" value="PGAP2-INTERACTING PROTEIN"/>
    <property type="match status" value="1"/>
</dbReference>
<dbReference type="GO" id="GO:0006506">
    <property type="term" value="P:GPI anchor biosynthetic process"/>
    <property type="evidence" value="ECO:0007669"/>
    <property type="project" value="TreeGrafter"/>
</dbReference>
<keyword evidence="2" id="KW-0255">Endonuclease</keyword>
<organism evidence="2 3">
    <name type="scientific">Pontivivens marinum</name>
    <dbReference type="NCBI Taxonomy" id="1690039"/>
    <lineage>
        <taxon>Bacteria</taxon>
        <taxon>Pseudomonadati</taxon>
        <taxon>Pseudomonadota</taxon>
        <taxon>Alphaproteobacteria</taxon>
        <taxon>Rhodobacterales</taxon>
        <taxon>Paracoccaceae</taxon>
        <taxon>Pontivivens</taxon>
    </lineage>
</organism>
<dbReference type="GO" id="GO:0016020">
    <property type="term" value="C:membrane"/>
    <property type="evidence" value="ECO:0007669"/>
    <property type="project" value="GOC"/>
</dbReference>
<protein>
    <submittedName>
        <fullName evidence="2">Endonuclease/Exonuclease/phosphatase family protein</fullName>
    </submittedName>
</protein>
<dbReference type="GO" id="GO:0004527">
    <property type="term" value="F:exonuclease activity"/>
    <property type="evidence" value="ECO:0007669"/>
    <property type="project" value="UniProtKB-KW"/>
</dbReference>
<dbReference type="Pfam" id="PF03372">
    <property type="entry name" value="Exo_endo_phos"/>
    <property type="match status" value="1"/>
</dbReference>
<dbReference type="PANTHER" id="PTHR14859">
    <property type="entry name" value="CALCOFLUOR WHITE HYPERSENSITIVE PROTEIN PRECURSOR"/>
    <property type="match status" value="1"/>
</dbReference>
<keyword evidence="2" id="KW-0269">Exonuclease</keyword>
<keyword evidence="3" id="KW-1185">Reference proteome</keyword>
<evidence type="ECO:0000259" key="1">
    <source>
        <dbReference type="Pfam" id="PF03372"/>
    </source>
</evidence>
<dbReference type="AlphaFoldDB" id="A0A2C9CWL9"/>
<dbReference type="OrthoDB" id="8047712at2"/>
<keyword evidence="2" id="KW-0378">Hydrolase</keyword>
<dbReference type="RefSeq" id="WP_097932363.1">
    <property type="nucleotide sequence ID" value="NZ_OCTN01000017.1"/>
</dbReference>
<dbReference type="InterPro" id="IPR005135">
    <property type="entry name" value="Endo/exonuclease/phosphatase"/>
</dbReference>
<dbReference type="SUPFAM" id="SSF56219">
    <property type="entry name" value="DNase I-like"/>
    <property type="match status" value="1"/>
</dbReference>
<gene>
    <name evidence="2" type="ORF">SAMN06273572_1177</name>
</gene>
<proteinExistence type="predicted"/>
<dbReference type="InterPro" id="IPR051916">
    <property type="entry name" value="GPI-anchor_lipid_remodeler"/>
</dbReference>
<dbReference type="Gene3D" id="3.60.10.10">
    <property type="entry name" value="Endonuclease/exonuclease/phosphatase"/>
    <property type="match status" value="1"/>
</dbReference>
<sequence length="331" mass="36281">MIRVVEQLTLVTDAERNRILTDPRTPEAHRALMADIPAMTELQRGGTATREVLPKAPNVIAWNLERCLFPEQSAEHLVPHSPTLILLSEMDSGMSRTGQRNTTAAMADALGMCFAYGVEFHELGLGGPTERQFCKDDFNEAGWHGNAILSAAPMRDATMIRLDDHGHWFCSDIGASDPEQPRVGGRMAIAAIIETEAGPVCAVSTHLESNADEAHRQGQMERLLDGVDSFAGDLPVVLGGDLNTGNHLEPDFDWRRETLFDYARGRGYHWHANPDGITTRASLITPHITRQMKLDWFALRGFEGADNAILSSIGISGTPLSDHDPVLTTLV</sequence>
<dbReference type="Proteomes" id="UP000220034">
    <property type="component" value="Unassembled WGS sequence"/>
</dbReference>
<evidence type="ECO:0000313" key="2">
    <source>
        <dbReference type="EMBL" id="SOH95694.1"/>
    </source>
</evidence>
<dbReference type="GO" id="GO:0004519">
    <property type="term" value="F:endonuclease activity"/>
    <property type="evidence" value="ECO:0007669"/>
    <property type="project" value="UniProtKB-KW"/>
</dbReference>